<dbReference type="Gene3D" id="3.20.20.370">
    <property type="entry name" value="Glycoside hydrolase/deacetylase"/>
    <property type="match status" value="1"/>
</dbReference>
<dbReference type="AlphaFoldDB" id="A0A8J7DYN7"/>
<evidence type="ECO:0000256" key="2">
    <source>
        <dbReference type="ARBA" id="ARBA00022729"/>
    </source>
</evidence>
<gene>
    <name evidence="4" type="ORF">IQ249_17440</name>
</gene>
<keyword evidence="2" id="KW-0732">Signal</keyword>
<dbReference type="InterPro" id="IPR002509">
    <property type="entry name" value="NODB_dom"/>
</dbReference>
<comment type="subcellular location">
    <subcellularLocation>
        <location evidence="1">Secreted</location>
    </subcellularLocation>
</comment>
<protein>
    <submittedName>
        <fullName evidence="4">Polysaccharide deacetylase family protein</fullName>
    </submittedName>
</protein>
<organism evidence="4 5">
    <name type="scientific">Lusitaniella coriacea LEGE 07157</name>
    <dbReference type="NCBI Taxonomy" id="945747"/>
    <lineage>
        <taxon>Bacteria</taxon>
        <taxon>Bacillati</taxon>
        <taxon>Cyanobacteriota</taxon>
        <taxon>Cyanophyceae</taxon>
        <taxon>Spirulinales</taxon>
        <taxon>Lusitaniellaceae</taxon>
        <taxon>Lusitaniella</taxon>
    </lineage>
</organism>
<evidence type="ECO:0000256" key="1">
    <source>
        <dbReference type="ARBA" id="ARBA00004613"/>
    </source>
</evidence>
<dbReference type="GO" id="GO:0005975">
    <property type="term" value="P:carbohydrate metabolic process"/>
    <property type="evidence" value="ECO:0007669"/>
    <property type="project" value="InterPro"/>
</dbReference>
<dbReference type="Proteomes" id="UP000654482">
    <property type="component" value="Unassembled WGS sequence"/>
</dbReference>
<evidence type="ECO:0000313" key="5">
    <source>
        <dbReference type="Proteomes" id="UP000654482"/>
    </source>
</evidence>
<feature type="domain" description="NodB homology" evidence="3">
    <location>
        <begin position="88"/>
        <end position="267"/>
    </location>
</feature>
<dbReference type="PANTHER" id="PTHR34216">
    <property type="match status" value="1"/>
</dbReference>
<dbReference type="Pfam" id="PF01522">
    <property type="entry name" value="Polysacc_deac_1"/>
    <property type="match status" value="1"/>
</dbReference>
<evidence type="ECO:0000259" key="3">
    <source>
        <dbReference type="PROSITE" id="PS51677"/>
    </source>
</evidence>
<dbReference type="SUPFAM" id="SSF88713">
    <property type="entry name" value="Glycoside hydrolase/deacetylase"/>
    <property type="match status" value="1"/>
</dbReference>
<accession>A0A8J7DYN7</accession>
<sequence length="267" mass="30941">MLLTLAIYKTTVIEIPVFGFHDIVDLENSQEQPPNRPLANEDFSKQDLATFIEYLVKKNYWFLSSQELYDYFLREDKLPLPKERKKKKPVLLSFDDGYQSAHNNILAILEDIEKRYNKKIKIVWFINPAFMGKDGSQLAHASCQELRVGVEKGYYDIQSHGLHHENLILLDPKKLEIELAESQKQLKDCTETLDSSQNFATHIAYPFGAVNPQVEKETAKYYLSGYLYNSRILRPSRLKNRYLIPRLTVNKKTTLAKLKLLAAGGWL</sequence>
<comment type="caution">
    <text evidence="4">The sequence shown here is derived from an EMBL/GenBank/DDBJ whole genome shotgun (WGS) entry which is preliminary data.</text>
</comment>
<keyword evidence="5" id="KW-1185">Reference proteome</keyword>
<dbReference type="InterPro" id="IPR051398">
    <property type="entry name" value="Polysacch_Deacetylase"/>
</dbReference>
<dbReference type="GO" id="GO:0016810">
    <property type="term" value="F:hydrolase activity, acting on carbon-nitrogen (but not peptide) bonds"/>
    <property type="evidence" value="ECO:0007669"/>
    <property type="project" value="InterPro"/>
</dbReference>
<dbReference type="CDD" id="cd10918">
    <property type="entry name" value="CE4_NodB_like_5s_6s"/>
    <property type="match status" value="1"/>
</dbReference>
<dbReference type="GO" id="GO:0005576">
    <property type="term" value="C:extracellular region"/>
    <property type="evidence" value="ECO:0007669"/>
    <property type="project" value="UniProtKB-SubCell"/>
</dbReference>
<reference evidence="4" key="1">
    <citation type="submission" date="2020-10" db="EMBL/GenBank/DDBJ databases">
        <authorList>
            <person name="Castelo-Branco R."/>
            <person name="Eusebio N."/>
            <person name="Adriana R."/>
            <person name="Vieira A."/>
            <person name="Brugerolle De Fraissinette N."/>
            <person name="Rezende De Castro R."/>
            <person name="Schneider M.P."/>
            <person name="Vasconcelos V."/>
            <person name="Leao P.N."/>
        </authorList>
    </citation>
    <scope>NUCLEOTIDE SEQUENCE</scope>
    <source>
        <strain evidence="4">LEGE 07157</strain>
    </source>
</reference>
<dbReference type="PANTHER" id="PTHR34216:SF3">
    <property type="entry name" value="POLY-BETA-1,6-N-ACETYL-D-GLUCOSAMINE N-DEACETYLASE"/>
    <property type="match status" value="1"/>
</dbReference>
<dbReference type="InterPro" id="IPR011330">
    <property type="entry name" value="Glyco_hydro/deAcase_b/a-brl"/>
</dbReference>
<evidence type="ECO:0000313" key="4">
    <source>
        <dbReference type="EMBL" id="MBE9117683.1"/>
    </source>
</evidence>
<proteinExistence type="predicted"/>
<dbReference type="PROSITE" id="PS51677">
    <property type="entry name" value="NODB"/>
    <property type="match status" value="1"/>
</dbReference>
<name>A0A8J7DYN7_9CYAN</name>
<dbReference type="EMBL" id="JADEWZ010000028">
    <property type="protein sequence ID" value="MBE9117683.1"/>
    <property type="molecule type" value="Genomic_DNA"/>
</dbReference>